<dbReference type="PANTHER" id="PTHR21580">
    <property type="entry name" value="SHIPPO-1-RELATED"/>
    <property type="match status" value="1"/>
</dbReference>
<dbReference type="AlphaFoldDB" id="A0A3B3UBF7"/>
<dbReference type="Ensembl" id="ENSPLAT00000017296.1">
    <property type="protein sequence ID" value="ENSPLAP00000010258.1"/>
    <property type="gene ID" value="ENSPLAG00000013425.1"/>
</dbReference>
<evidence type="ECO:0000313" key="3">
    <source>
        <dbReference type="Proteomes" id="UP000261500"/>
    </source>
</evidence>
<dbReference type="InterPro" id="IPR010736">
    <property type="entry name" value="SHIPPO-rpt"/>
</dbReference>
<evidence type="ECO:0000256" key="1">
    <source>
        <dbReference type="SAM" id="MobiDB-lite"/>
    </source>
</evidence>
<dbReference type="InterPro" id="IPR051291">
    <property type="entry name" value="CIMAP"/>
</dbReference>
<feature type="region of interest" description="Disordered" evidence="1">
    <location>
        <begin position="180"/>
        <end position="203"/>
    </location>
</feature>
<sequence length="290" mass="31797">MGNDPWVGTWRPHRPRGLISAQYGTPGPKYVLPGLTGANNHDVTKPKAPAYSISARSKVTNADCSPGPKYMLPPNITRFGKDGTPAFSIHGRPKPFAMFRTPGPAQYYPEHATKSLYRSAPSFTLSGRNKDIAKSQTPGPATYKLPGIIGTKEITSPSSPSFTLMGRTQKGSFFEDLRKVKKKKRTTPGPAAYNPADPYFSRSKPPQCTMKGRNFLPDKNAQAPGPGTYYPEKVNSISCTRNKDEILSFLTHSLSSLQTTFIKPKAPSVTFGIHHSPYTIPFIVNMDGFF</sequence>
<reference evidence="2" key="1">
    <citation type="submission" date="2025-08" db="UniProtKB">
        <authorList>
            <consortium name="Ensembl"/>
        </authorList>
    </citation>
    <scope>IDENTIFICATION</scope>
</reference>
<keyword evidence="3" id="KW-1185">Reference proteome</keyword>
<accession>A0A3B3UBF7</accession>
<dbReference type="Pfam" id="PF07004">
    <property type="entry name" value="SHIPPO-rpt"/>
    <property type="match status" value="4"/>
</dbReference>
<dbReference type="GO" id="GO:0005856">
    <property type="term" value="C:cytoskeleton"/>
    <property type="evidence" value="ECO:0007669"/>
    <property type="project" value="TreeGrafter"/>
</dbReference>
<dbReference type="PANTHER" id="PTHR21580:SF28">
    <property type="entry name" value="BOREALIN N-TERMINAL DOMAIN-CONTAINING PROTEIN-RELATED"/>
    <property type="match status" value="1"/>
</dbReference>
<dbReference type="STRING" id="48699.ENSPLAP00000010258"/>
<proteinExistence type="predicted"/>
<evidence type="ECO:0000313" key="2">
    <source>
        <dbReference type="Ensembl" id="ENSPLAP00000010258.1"/>
    </source>
</evidence>
<dbReference type="Proteomes" id="UP000261500">
    <property type="component" value="Unplaced"/>
</dbReference>
<reference evidence="2" key="2">
    <citation type="submission" date="2025-09" db="UniProtKB">
        <authorList>
            <consortium name="Ensembl"/>
        </authorList>
    </citation>
    <scope>IDENTIFICATION</scope>
</reference>
<dbReference type="GeneTree" id="ENSGT00940000161995"/>
<name>A0A3B3UBF7_9TELE</name>
<organism evidence="2 3">
    <name type="scientific">Poecilia latipinna</name>
    <name type="common">sailfin molly</name>
    <dbReference type="NCBI Taxonomy" id="48699"/>
    <lineage>
        <taxon>Eukaryota</taxon>
        <taxon>Metazoa</taxon>
        <taxon>Chordata</taxon>
        <taxon>Craniata</taxon>
        <taxon>Vertebrata</taxon>
        <taxon>Euteleostomi</taxon>
        <taxon>Actinopterygii</taxon>
        <taxon>Neopterygii</taxon>
        <taxon>Teleostei</taxon>
        <taxon>Neoteleostei</taxon>
        <taxon>Acanthomorphata</taxon>
        <taxon>Ovalentaria</taxon>
        <taxon>Atherinomorphae</taxon>
        <taxon>Cyprinodontiformes</taxon>
        <taxon>Poeciliidae</taxon>
        <taxon>Poeciliinae</taxon>
        <taxon>Poecilia</taxon>
    </lineage>
</organism>
<protein>
    <submittedName>
        <fullName evidence="2">Ciliary microtubule associated protein 1B</fullName>
    </submittedName>
</protein>